<organism evidence="5 6">
    <name type="scientific">Negadavirga shengliensis</name>
    <dbReference type="NCBI Taxonomy" id="1389218"/>
    <lineage>
        <taxon>Bacteria</taxon>
        <taxon>Pseudomonadati</taxon>
        <taxon>Bacteroidota</taxon>
        <taxon>Cytophagia</taxon>
        <taxon>Cytophagales</taxon>
        <taxon>Cyclobacteriaceae</taxon>
        <taxon>Negadavirga</taxon>
    </lineage>
</organism>
<dbReference type="SMART" id="SM00065">
    <property type="entry name" value="GAF"/>
    <property type="match status" value="1"/>
</dbReference>
<dbReference type="InterPro" id="IPR018062">
    <property type="entry name" value="HTH_AraC-typ_CS"/>
</dbReference>
<keyword evidence="2" id="KW-0238">DNA-binding</keyword>
<dbReference type="PANTHER" id="PTHR43280">
    <property type="entry name" value="ARAC-FAMILY TRANSCRIPTIONAL REGULATOR"/>
    <property type="match status" value="1"/>
</dbReference>
<dbReference type="Proteomes" id="UP001595818">
    <property type="component" value="Unassembled WGS sequence"/>
</dbReference>
<proteinExistence type="predicted"/>
<dbReference type="InterPro" id="IPR003018">
    <property type="entry name" value="GAF"/>
</dbReference>
<dbReference type="PANTHER" id="PTHR43280:SF29">
    <property type="entry name" value="ARAC-FAMILY TRANSCRIPTIONAL REGULATOR"/>
    <property type="match status" value="1"/>
</dbReference>
<dbReference type="SMART" id="SM00342">
    <property type="entry name" value="HTH_ARAC"/>
    <property type="match status" value="1"/>
</dbReference>
<reference evidence="6" key="1">
    <citation type="journal article" date="2019" name="Int. J. Syst. Evol. Microbiol.">
        <title>The Global Catalogue of Microorganisms (GCM) 10K type strain sequencing project: providing services to taxonomists for standard genome sequencing and annotation.</title>
        <authorList>
            <consortium name="The Broad Institute Genomics Platform"/>
            <consortium name="The Broad Institute Genome Sequencing Center for Infectious Disease"/>
            <person name="Wu L."/>
            <person name="Ma J."/>
        </authorList>
    </citation>
    <scope>NUCLEOTIDE SEQUENCE [LARGE SCALE GENOMIC DNA]</scope>
    <source>
        <strain evidence="6">CGMCC 4.7466</strain>
    </source>
</reference>
<dbReference type="Gene3D" id="1.10.10.60">
    <property type="entry name" value="Homeodomain-like"/>
    <property type="match status" value="2"/>
</dbReference>
<evidence type="ECO:0000256" key="2">
    <source>
        <dbReference type="ARBA" id="ARBA00023125"/>
    </source>
</evidence>
<evidence type="ECO:0000256" key="1">
    <source>
        <dbReference type="ARBA" id="ARBA00023015"/>
    </source>
</evidence>
<dbReference type="PROSITE" id="PS01124">
    <property type="entry name" value="HTH_ARAC_FAMILY_2"/>
    <property type="match status" value="1"/>
</dbReference>
<feature type="domain" description="HTH araC/xylS-type" evidence="4">
    <location>
        <begin position="202"/>
        <end position="306"/>
    </location>
</feature>
<keyword evidence="1" id="KW-0805">Transcription regulation</keyword>
<evidence type="ECO:0000259" key="4">
    <source>
        <dbReference type="PROSITE" id="PS01124"/>
    </source>
</evidence>
<sequence>MQPTDYRILGLNRIFSSSELVDIMDCQSQAISILSYFATSLFDKNKIDDVLWDIAENCIAELGLEDCVIYLLDERKKLLIQKAAYGNKSQGERKILSPITIPLGKGIVGYVAMTGQAEIIDDVSVDSRYILDDLQRGSELTVPLLLDEKVIGIIDSEHSEKFFYDTSHLYLFELIAQLTVKKLSHVIQNNKNSFTNDNAYFKQFCQLLEDEKIYKNESLSLSTVAGQLNISANYLSQLINKLCDSNFSDVVNKLRVEEAMRCITHSDYSGYTMEGIGYEAGFHSKSSFYSAFKKHTGITPSEYEKKYKKSS</sequence>
<evidence type="ECO:0000313" key="6">
    <source>
        <dbReference type="Proteomes" id="UP001595818"/>
    </source>
</evidence>
<dbReference type="InterPro" id="IPR018060">
    <property type="entry name" value="HTH_AraC"/>
</dbReference>
<evidence type="ECO:0000313" key="5">
    <source>
        <dbReference type="EMBL" id="MFC4872317.1"/>
    </source>
</evidence>
<dbReference type="InterPro" id="IPR029016">
    <property type="entry name" value="GAF-like_dom_sf"/>
</dbReference>
<protein>
    <submittedName>
        <fullName evidence="5">Helix-turn-helix domain-containing protein</fullName>
    </submittedName>
</protein>
<dbReference type="SUPFAM" id="SSF46689">
    <property type="entry name" value="Homeodomain-like"/>
    <property type="match status" value="1"/>
</dbReference>
<evidence type="ECO:0000256" key="3">
    <source>
        <dbReference type="ARBA" id="ARBA00023163"/>
    </source>
</evidence>
<dbReference type="Pfam" id="PF13185">
    <property type="entry name" value="GAF_2"/>
    <property type="match status" value="1"/>
</dbReference>
<dbReference type="PROSITE" id="PS00041">
    <property type="entry name" value="HTH_ARAC_FAMILY_1"/>
    <property type="match status" value="1"/>
</dbReference>
<accession>A0ABV9T0S6</accession>
<dbReference type="SUPFAM" id="SSF55781">
    <property type="entry name" value="GAF domain-like"/>
    <property type="match status" value="1"/>
</dbReference>
<dbReference type="Pfam" id="PF12833">
    <property type="entry name" value="HTH_18"/>
    <property type="match status" value="1"/>
</dbReference>
<keyword evidence="3" id="KW-0804">Transcription</keyword>
<dbReference type="EMBL" id="JBHSJJ010000005">
    <property type="protein sequence ID" value="MFC4872317.1"/>
    <property type="molecule type" value="Genomic_DNA"/>
</dbReference>
<keyword evidence="6" id="KW-1185">Reference proteome</keyword>
<gene>
    <name evidence="5" type="ORF">ACFPFU_11495</name>
</gene>
<dbReference type="InterPro" id="IPR009057">
    <property type="entry name" value="Homeodomain-like_sf"/>
</dbReference>
<name>A0ABV9T0S6_9BACT</name>
<dbReference type="Gene3D" id="3.30.450.40">
    <property type="match status" value="1"/>
</dbReference>
<dbReference type="RefSeq" id="WP_377064598.1">
    <property type="nucleotide sequence ID" value="NZ_JBHSJJ010000005.1"/>
</dbReference>
<comment type="caution">
    <text evidence="5">The sequence shown here is derived from an EMBL/GenBank/DDBJ whole genome shotgun (WGS) entry which is preliminary data.</text>
</comment>